<dbReference type="Proteomes" id="UP000009168">
    <property type="component" value="Unassembled WGS sequence"/>
</dbReference>
<dbReference type="KEGG" id="tet:TTHERM_00497080"/>
<evidence type="ECO:0000313" key="2">
    <source>
        <dbReference type="EMBL" id="EAS07655.2"/>
    </source>
</evidence>
<sequence length="3507" mass="408242">MNIIFVFLFAVCFGLENNFVYEWDSNNSFEIQNVVFQNIVQCNDDLVAFSANNSTSMSLHFLRNINGTLSQLSNFTYLFAKDFAVSNDCSLMAVIVNKSISIIQIKPQQYDLVELINIQSSQFIYANRFSCDNKQLFSIDILGQIIIYNLDFLSLKASQLQVEFSDSSYQNLTGYYFKCFSNHGIIQTLNNAIRIFQVDSQENQYILITDKAYFLETSMLSQVEITNDNNYLIIVNSNFEIKIGNLTQIKKFQNPKFLQYFSNGFQLTNMGQSQLLQIQVSKNNNYLFISVRSQGIQILEITDVNNPKLYQNLQIDNVQFQFVMTNQDKYGFIIGLKIIQTIIQKQILSDDLYPNLFNFHQVIKSYEGSTYLNRQQQCFVNQDSSLFYGILREQGIEQLAINQSYQYIFTFMYFPIQDILNYSISAFLLDEQKGQFFMSLQSDTENLLAVLNMTQFDNNNKIVVVNIPNNLTINQMALSHSKNNLAATYNKSVLIFDVSKPNNMVQLASIDLSNYVFQFCSSLIFAENDRYLLIVAKFQGLILLNIEDLSKFYLSEFYITHSAEDIITFSSNEKLAYFIDGFQGIKIVDLSQIPKIKVIGQIQEFQGWATHVMPISNDNFILVTYTHLEAINLFDIRDIQNPIFISQLQLDLTEYNCACVTTDEKTLYITTQNDIFSYSLYSQQKIHKQITIESTQYFASNQDFALQNQNVKFLIGQKASIKLNFIYPQLDTNIINLYYYKDYQISQLPGWINFLSNKQIIQINSIKDGVNAYSQNPSLNILILETQQFLTQENFVPIDQDIQLSDDQIGIIFNTLQNYNIINYNNYTDFEYYSQYFSQFKNQIAASQDFNGNQNLESIFLFVQNTLLKSKKYNPIYFYLQNSLSFNFENNQISTLSSTVTVSLTIDQVLGQLYMQDLHQFTIKNQQGGSILKLFGNVTNINSAFIQQQVIFIPNQQAPQRNIDDNKIIVDIFIDDNLNYPLKFQIDLNNASFIKILGPINVTESLQDQFDLVYQDSKIQVDSYIICSFKKTTFNDTQNLPITYQARYQQDNQREISIESSNWLQFVYEKADLRIQGQVPESLYWSDVKVTITAFNGYTQQSDSFIMKVRIISFLLLLKTFLQITSPIAFIFTLYQYRNIPYNIYYKQKLFYQKEVIQVNKEYIKKIPILNHDFRIARKIFKAYKQYIQENYIQQQQKQKKFQKEVKFKDKTSLDFEFYEQEQQKNYENDQVNDQVFQLERTFDIKTMNIDQDNNNDSQNSAQNIRFQKQIKSDVEQKRKSSSQSKKNKTLSSDSDSDEEEDLLTKMIQGQTRKRSAIIYTTNVQQFFKSQQNNSKLNKIIELLNGQQGKNIGEENQFLAYLSTNFVNKKGCLKTKNLFQDVLEAKLIFVHKRKKYKISQFQDELENQKSVLYTSLKSFFARYLLQKDKKAKIIYRFLKNQCKLSQQYTQRDWYKYLIEIRSTKETDINGQNIPFPRLYVKQKQIQRLFQQLGLLMNSTNEYNNENNYGINLYLVIEVIFSDALGLSVKNKNSFQPVSGESLHYTQFAITRVEALIQIKRSYCLRQRECIDKIYRAYGSSKNSLLPNWMNVSQKKNSIIISGVPKNQDVEEIVIRIYDRFDFIAIQYKLQIVNSDKKLSEQHKKKVLDQPQISTNKNMNSLRESFESESIQTDKQDSYQMHNNSNFKNIKTSEDLSKSSNQQELSEQIDQMKQCNNFQFIFTSLGYDGISILNTDQQYQPIQNITSSNTYVNGFDITPDCEYLAMNYKQNLTIFQLSKSSQKYIQISASQDQIPINVIDMAFNLNNSLIYLVGSQGNLQVFQFLSETAKINQVKFIFSSQTGYISALKVNFFSSYQNLIFLTTTYSGIYVFEQMLLLNNQNEQVFLFEIGSYKQMQNTILMTSDGQYLVLLNQWSGISILNISQLQQFQQNNQTCPFNTVITNWWPTSALNPSPIDGAISNKDQYLFVSARSQGIYIIDISDIQNPILFQHIDSDGSSTAILFSSQKNLIYLSNSISIKIYSQVSAYLSNQYPNLFNMHLGTEELASIPAQYKWRCYINSQSSNYYWGAFDDIGLVLAKINEDGYFQLSRINITNQINLHSFYVDSLLFDTSQQLLILPLVNFQQILGIYNISKIEEPTLISTVNSNYFARLEQLAFNSNKTLIAASFGQSILIFDISNINSPKVFNQIQLNTLILSQCSGIMFAQQDKYIIISSRGQGFMVFEFQSPQNITLVNQYLTHGGEDVRPLNNNNQYAFFIDGYNGVLIVDLQKLPDISIISTIQLEGWSNHVLQFGQTGYVIISTVDRGMIQLFDLSNKNEPLFISSYQKSNQNAYSTCKTSSDSYLFINNQFGVQTLPLKSDFFIHSSFSVLYSDSNQFHPISNFFEVGQNILLSLKFIYPQNGIQISEITYYFNDQVQSLPSWMDYSSTNSTINIQVSNQGLNSNDISLNTILIKSQLPVDDIIKQLCQKYFSTQNNLSQIILNFLINSGIIDKKYYLNVEDLQNGIKELQIQQNTLFQQLNIDNQLQISLLQKLKYALLKSVQFNPVYFYIKSSLFLNLNNTSGNVITTKSQSASIQIQANQTQGQFYVLDDSGVAITYFNNRSTIQLSGDTRLLNFILSEKKIIFINNTSEFDVDQIQLGISLQDNINNPINKFCSLQQATFISIKKPIFLAQTLQEVFEQYYSKGIIQVDSYLYIQFQTQIFQDPNNFQLQFSAQYETQNTPVEDIIGSGWLQFSYNSDSLKLQGLVPESLFLNEITITIQAYNGYQLLEGQFKMYVNAVSFTYLLNIFLKVVGPLAGVIGFYKYRHIPYNILYKHRLFSSIETIQVDQEYIKKFPLLNSDYRIAKKIFSQYKRHIIKIQESEHKQEQQKIKNEQLNNNKSFKALSNNSILSHQDKNMYTSAYMNKRKSIEDHSYFQKKQRRSIFSPNYHLSNSKNIDEIKEENSKNIDEIKEEGIYPNNPTEEVNESYSIKKETSFQNESKSVLNSKFKLAQSIRGINDFEIQKIEEVQDSFIQDVEAETRKISSGKREKTLSSDSSDEEVENNLDKLIDGVHKRRKMDTILNSQINNLSNQETQFQSFIKKYQQKELNEKSKYRTDFRDYVVRKFMRTNGKLRMHQIIEDIIQSNLQVSIKRKKVSILNYKDDLENQNSVLYVSLLSFFVRFLLSKNKPAKIVYKYIKKYCLKNNQYTQRDWYKAIVDIKATKETDKNGINVPFPHLSIKEEEFQKLLKKMSINRFSQHTYDTNNNLKINLYLVKEVLFADTLGLHTTNINSFQPTFGESIHFNSSQISSVEALIPIKHSKYLKIKQFLNLDNRQYGCSQNCKLPNWVNFNQKSNVIILHGIPLKHDVEDILIRIYDVDSFILLQYHLKIVNKNVDYQFNNQQSMIQINQTFNMLGSISQSKQFAPFNQRNKKYENSVIYQRTYDKNKYKTIKELLDDDENKDTLGISKNDDKSFNAMDQLEINTELEERNMNIPQFSKYLKESKFEMQNSKNHNQFMSFSK</sequence>
<dbReference type="EMBL" id="GG662212">
    <property type="protein sequence ID" value="EAS07655.2"/>
    <property type="molecule type" value="Genomic_DNA"/>
</dbReference>
<protein>
    <submittedName>
        <fullName evidence="2">Uncharacterized protein</fullName>
    </submittedName>
</protein>
<dbReference type="RefSeq" id="XP_001027897.2">
    <property type="nucleotide sequence ID" value="XM_001027897.2"/>
</dbReference>
<reference evidence="3" key="1">
    <citation type="journal article" date="2006" name="PLoS Biol.">
        <title>Macronuclear genome sequence of the ciliate Tetrahymena thermophila, a model eukaryote.</title>
        <authorList>
            <person name="Eisen J.A."/>
            <person name="Coyne R.S."/>
            <person name="Wu M."/>
            <person name="Wu D."/>
            <person name="Thiagarajan M."/>
            <person name="Wortman J.R."/>
            <person name="Badger J.H."/>
            <person name="Ren Q."/>
            <person name="Amedeo P."/>
            <person name="Jones K.M."/>
            <person name="Tallon L.J."/>
            <person name="Delcher A.L."/>
            <person name="Salzberg S.L."/>
            <person name="Silva J.C."/>
            <person name="Haas B.J."/>
            <person name="Majoros W.H."/>
            <person name="Farzad M."/>
            <person name="Carlton J.M."/>
            <person name="Smith R.K. Jr."/>
            <person name="Garg J."/>
            <person name="Pearlman R.E."/>
            <person name="Karrer K.M."/>
            <person name="Sun L."/>
            <person name="Manning G."/>
            <person name="Elde N.C."/>
            <person name="Turkewitz A.P."/>
            <person name="Asai D.J."/>
            <person name="Wilkes D.E."/>
            <person name="Wang Y."/>
            <person name="Cai H."/>
            <person name="Collins K."/>
            <person name="Stewart B.A."/>
            <person name="Lee S.R."/>
            <person name="Wilamowska K."/>
            <person name="Weinberg Z."/>
            <person name="Ruzzo W.L."/>
            <person name="Wloga D."/>
            <person name="Gaertig J."/>
            <person name="Frankel J."/>
            <person name="Tsao C.-C."/>
            <person name="Gorovsky M.A."/>
            <person name="Keeling P.J."/>
            <person name="Waller R.F."/>
            <person name="Patron N.J."/>
            <person name="Cherry J.M."/>
            <person name="Stover N.A."/>
            <person name="Krieger C.J."/>
            <person name="del Toro C."/>
            <person name="Ryder H.F."/>
            <person name="Williamson S.C."/>
            <person name="Barbeau R.A."/>
            <person name="Hamilton E.P."/>
            <person name="Orias E."/>
        </authorList>
    </citation>
    <scope>NUCLEOTIDE SEQUENCE [LARGE SCALE GENOMIC DNA]</scope>
    <source>
        <strain evidence="3">SB210</strain>
    </source>
</reference>
<dbReference type="InParanoid" id="I7M4M0"/>
<keyword evidence="3" id="KW-1185">Reference proteome</keyword>
<name>I7M4M0_TETTS</name>
<feature type="compositionally biased region" description="Low complexity" evidence="1">
    <location>
        <begin position="1282"/>
        <end position="1294"/>
    </location>
</feature>
<organism evidence="2 3">
    <name type="scientific">Tetrahymena thermophila (strain SB210)</name>
    <dbReference type="NCBI Taxonomy" id="312017"/>
    <lineage>
        <taxon>Eukaryota</taxon>
        <taxon>Sar</taxon>
        <taxon>Alveolata</taxon>
        <taxon>Ciliophora</taxon>
        <taxon>Intramacronucleata</taxon>
        <taxon>Oligohymenophorea</taxon>
        <taxon>Hymenostomatida</taxon>
        <taxon>Tetrahymenina</taxon>
        <taxon>Tetrahymenidae</taxon>
        <taxon>Tetrahymena</taxon>
    </lineage>
</organism>
<gene>
    <name evidence="2" type="ORF">TTHERM_00497080</name>
</gene>
<dbReference type="InterPro" id="IPR015943">
    <property type="entry name" value="WD40/YVTN_repeat-like_dom_sf"/>
</dbReference>
<dbReference type="SUPFAM" id="SSF101908">
    <property type="entry name" value="Putative isomerase YbhE"/>
    <property type="match status" value="4"/>
</dbReference>
<proteinExistence type="predicted"/>
<dbReference type="GeneID" id="7845543"/>
<evidence type="ECO:0000313" key="3">
    <source>
        <dbReference type="Proteomes" id="UP000009168"/>
    </source>
</evidence>
<accession>I7M4M0</accession>
<evidence type="ECO:0000256" key="1">
    <source>
        <dbReference type="SAM" id="MobiDB-lite"/>
    </source>
</evidence>
<dbReference type="Gene3D" id="2.130.10.10">
    <property type="entry name" value="YVTN repeat-like/Quinoprotein amine dehydrogenase"/>
    <property type="match status" value="1"/>
</dbReference>
<feature type="region of interest" description="Disordered" evidence="1">
    <location>
        <begin position="1270"/>
        <end position="1302"/>
    </location>
</feature>
<feature type="region of interest" description="Disordered" evidence="1">
    <location>
        <begin position="1662"/>
        <end position="1682"/>
    </location>
</feature>